<comment type="caution">
    <text evidence="1">The sequence shown here is derived from an EMBL/GenBank/DDBJ whole genome shotgun (WGS) entry which is preliminary data.</text>
</comment>
<organism evidence="1 2">
    <name type="scientific">Pedobacter ureilyticus</name>
    <dbReference type="NCBI Taxonomy" id="1393051"/>
    <lineage>
        <taxon>Bacteria</taxon>
        <taxon>Pseudomonadati</taxon>
        <taxon>Bacteroidota</taxon>
        <taxon>Sphingobacteriia</taxon>
        <taxon>Sphingobacteriales</taxon>
        <taxon>Sphingobacteriaceae</taxon>
        <taxon>Pedobacter</taxon>
    </lineage>
</organism>
<protein>
    <recommendedName>
        <fullName evidence="3">Secreted protein</fullName>
    </recommendedName>
</protein>
<reference evidence="1 2" key="1">
    <citation type="submission" date="2024-12" db="EMBL/GenBank/DDBJ databases">
        <authorList>
            <person name="Hu S."/>
        </authorList>
    </citation>
    <scope>NUCLEOTIDE SEQUENCE [LARGE SCALE GENOMIC DNA]</scope>
    <source>
        <strain evidence="1 2">THG-T11</strain>
    </source>
</reference>
<gene>
    <name evidence="1" type="ORF">E6A44_018605</name>
</gene>
<proteinExistence type="predicted"/>
<evidence type="ECO:0000313" key="2">
    <source>
        <dbReference type="Proteomes" id="UP001517247"/>
    </source>
</evidence>
<name>A0ABW9JCL2_9SPHI</name>
<accession>A0ABW9JCL2</accession>
<dbReference type="Proteomes" id="UP001517247">
    <property type="component" value="Unassembled WGS sequence"/>
</dbReference>
<sequence>MKAMINFILMIFIPAVPVCHDNKEISETKYLEKRLFKLKYPRGIERFYSNVIFDQVWISSRTWAAMMLTECVLQYGLSHTNYHPHQLVHGKLRRVFAADKVTPHERKAFNISI</sequence>
<evidence type="ECO:0008006" key="3">
    <source>
        <dbReference type="Google" id="ProtNLM"/>
    </source>
</evidence>
<dbReference type="EMBL" id="SSHJ02000009">
    <property type="protein sequence ID" value="MFN0257602.1"/>
    <property type="molecule type" value="Genomic_DNA"/>
</dbReference>
<keyword evidence="2" id="KW-1185">Reference proteome</keyword>
<evidence type="ECO:0000313" key="1">
    <source>
        <dbReference type="EMBL" id="MFN0257602.1"/>
    </source>
</evidence>